<reference evidence="1" key="1">
    <citation type="submission" date="2015-12" db="EMBL/GenBank/DDBJ databases">
        <title>Update maize B73 reference genome by single molecule sequencing technologies.</title>
        <authorList>
            <consortium name="Maize Genome Sequencing Project"/>
            <person name="Ware D."/>
        </authorList>
    </citation>
    <scope>NUCLEOTIDE SEQUENCE</scope>
    <source>
        <tissue evidence="1">Seedling</tissue>
    </source>
</reference>
<gene>
    <name evidence="1" type="ORF">ZEAMMB73_Zm00001d011119</name>
</gene>
<organism evidence="1">
    <name type="scientific">Zea mays</name>
    <name type="common">Maize</name>
    <dbReference type="NCBI Taxonomy" id="4577"/>
    <lineage>
        <taxon>Eukaryota</taxon>
        <taxon>Viridiplantae</taxon>
        <taxon>Streptophyta</taxon>
        <taxon>Embryophyta</taxon>
        <taxon>Tracheophyta</taxon>
        <taxon>Spermatophyta</taxon>
        <taxon>Magnoliopsida</taxon>
        <taxon>Liliopsida</taxon>
        <taxon>Poales</taxon>
        <taxon>Poaceae</taxon>
        <taxon>PACMAD clade</taxon>
        <taxon>Panicoideae</taxon>
        <taxon>Andropogonodae</taxon>
        <taxon>Andropogoneae</taxon>
        <taxon>Tripsacinae</taxon>
        <taxon>Zea</taxon>
    </lineage>
</organism>
<dbReference type="AlphaFoldDB" id="A0A1D6FWQ0"/>
<evidence type="ECO:0000313" key="1">
    <source>
        <dbReference type="EMBL" id="AQK95776.1"/>
    </source>
</evidence>
<accession>A0A1D6FWQ0</accession>
<proteinExistence type="predicted"/>
<protein>
    <submittedName>
        <fullName evidence="1">Peroxisomal membrane protein PEX14</fullName>
    </submittedName>
</protein>
<sequence length="108" mass="12333">MFLYIHYLTRICKLWNDCVFNSVTPCVSVVVWLVEEEELLWCAAGAHHLASLEAFLFLLMVMLLVSCIVCNLSELCCLCVCVCCVHWFVCVVMQPCLFSLFNENESSP</sequence>
<feature type="non-terminal residue" evidence="1">
    <location>
        <position position="108"/>
    </location>
</feature>
<name>A0A1D6FWQ0_MAIZE</name>
<dbReference type="EMBL" id="CM000784">
    <property type="protein sequence ID" value="AQK95776.1"/>
    <property type="molecule type" value="Genomic_DNA"/>
</dbReference>